<feature type="active site" evidence="1">
    <location>
        <position position="149"/>
    </location>
</feature>
<proteinExistence type="inferred from homology"/>
<feature type="active site" evidence="1">
    <location>
        <position position="194"/>
    </location>
</feature>
<dbReference type="GO" id="GO:0004176">
    <property type="term" value="F:ATP-dependent peptidase activity"/>
    <property type="evidence" value="ECO:0007669"/>
    <property type="project" value="UniProtKB-UniRule"/>
</dbReference>
<name>A0A7W7H0D9_9ACTN</name>
<dbReference type="InterPro" id="IPR020568">
    <property type="entry name" value="Ribosomal_Su5_D2-typ_SF"/>
</dbReference>
<reference evidence="3 4" key="1">
    <citation type="submission" date="2020-08" db="EMBL/GenBank/DDBJ databases">
        <title>Sequencing the genomes of 1000 actinobacteria strains.</title>
        <authorList>
            <person name="Klenk H.-P."/>
        </authorList>
    </citation>
    <scope>NUCLEOTIDE SEQUENCE [LARGE SCALE GENOMIC DNA]</scope>
    <source>
        <strain evidence="3 4">DSM 45809</strain>
    </source>
</reference>
<dbReference type="Pfam" id="PF05362">
    <property type="entry name" value="Lon_C"/>
    <property type="match status" value="1"/>
</dbReference>
<evidence type="ECO:0000313" key="4">
    <source>
        <dbReference type="Proteomes" id="UP000546162"/>
    </source>
</evidence>
<keyword evidence="1" id="KW-0720">Serine protease</keyword>
<comment type="catalytic activity">
    <reaction evidence="1">
        <text>Hydrolysis of proteins in presence of ATP.</text>
        <dbReference type="EC" id="3.4.21.53"/>
    </reaction>
</comment>
<feature type="domain" description="Lon proteolytic" evidence="2">
    <location>
        <begin position="141"/>
        <end position="242"/>
    </location>
</feature>
<dbReference type="GO" id="GO:0006508">
    <property type="term" value="P:proteolysis"/>
    <property type="evidence" value="ECO:0007669"/>
    <property type="project" value="UniProtKB-KW"/>
</dbReference>
<accession>A0A7W7H0D9</accession>
<evidence type="ECO:0000256" key="1">
    <source>
        <dbReference type="PROSITE-ProRule" id="PRU01122"/>
    </source>
</evidence>
<sequence>MKRRGLLIAVGALITALLGVGAAVLPLPYVLLDPGPTVDTLGSKDGHQVITVTGAEVSASAGQLRLTTVSVETGVTLGEAWDAWSDPQRALVPRDAVFTAGRTDEQVNQENATAFQESESTAVTVALDELGNPAGVQVTVDVAGIGGPSAGLMISLGIVDKLTPADLTGGRILAGTGTVDEAGKVGAIGGIPQKLHGAKAAGATYFLVPAGNCAEAKRNAVPGLPMAKVGTVDEALTALKTITAGGTPAAC</sequence>
<protein>
    <recommendedName>
        <fullName evidence="1">endopeptidase La</fullName>
        <ecNumber evidence="1">3.4.21.53</ecNumber>
    </recommendedName>
</protein>
<dbReference type="PROSITE" id="PS51786">
    <property type="entry name" value="LON_PROTEOLYTIC"/>
    <property type="match status" value="1"/>
</dbReference>
<dbReference type="RefSeq" id="WP_185042122.1">
    <property type="nucleotide sequence ID" value="NZ_BAABFG010000005.1"/>
</dbReference>
<keyword evidence="1" id="KW-0645">Protease</keyword>
<dbReference type="Gene3D" id="3.30.230.10">
    <property type="match status" value="1"/>
</dbReference>
<keyword evidence="1" id="KW-0378">Hydrolase</keyword>
<dbReference type="SUPFAM" id="SSF54211">
    <property type="entry name" value="Ribosomal protein S5 domain 2-like"/>
    <property type="match status" value="1"/>
</dbReference>
<dbReference type="EC" id="3.4.21.53" evidence="1"/>
<dbReference type="AlphaFoldDB" id="A0A7W7H0D9"/>
<comment type="caution">
    <text evidence="3">The sequence shown here is derived from an EMBL/GenBank/DDBJ whole genome shotgun (WGS) entry which is preliminary data.</text>
</comment>
<dbReference type="GO" id="GO:0004252">
    <property type="term" value="F:serine-type endopeptidase activity"/>
    <property type="evidence" value="ECO:0007669"/>
    <property type="project" value="UniProtKB-UniRule"/>
</dbReference>
<organism evidence="3 4">
    <name type="scientific">Actinoplanes octamycinicus</name>
    <dbReference type="NCBI Taxonomy" id="135948"/>
    <lineage>
        <taxon>Bacteria</taxon>
        <taxon>Bacillati</taxon>
        <taxon>Actinomycetota</taxon>
        <taxon>Actinomycetes</taxon>
        <taxon>Micromonosporales</taxon>
        <taxon>Micromonosporaceae</taxon>
        <taxon>Actinoplanes</taxon>
    </lineage>
</organism>
<dbReference type="Proteomes" id="UP000546162">
    <property type="component" value="Unassembled WGS sequence"/>
</dbReference>
<comment type="similarity">
    <text evidence="1">Belongs to the peptidase S16 family.</text>
</comment>
<dbReference type="InterPro" id="IPR008269">
    <property type="entry name" value="Lon_proteolytic"/>
</dbReference>
<evidence type="ECO:0000259" key="2">
    <source>
        <dbReference type="PROSITE" id="PS51786"/>
    </source>
</evidence>
<dbReference type="EMBL" id="JACHNB010000001">
    <property type="protein sequence ID" value="MBB4741670.1"/>
    <property type="molecule type" value="Genomic_DNA"/>
</dbReference>
<keyword evidence="4" id="KW-1185">Reference proteome</keyword>
<gene>
    <name evidence="3" type="ORF">BJY16_005129</name>
</gene>
<evidence type="ECO:0000313" key="3">
    <source>
        <dbReference type="EMBL" id="MBB4741670.1"/>
    </source>
</evidence>
<dbReference type="InterPro" id="IPR014721">
    <property type="entry name" value="Ribsml_uS5_D2-typ_fold_subgr"/>
</dbReference>